<dbReference type="InterPro" id="IPR052202">
    <property type="entry name" value="Yeast_MetPath_Reg"/>
</dbReference>
<sequence>MPRGQRRSNVRRANVTACTRCRSRKQRCDQGIPACSNCERVGAECLSADIDGGIVPRSYVKSLEDRIAFLETQPPAPHFPVSVEANVDPSSRLSHDNVEEPADLVGQIASDSLWRQPFFARNKNHDGFSLLQSLLSGPVSRLPLNERSDSHALLDEMPSETTPAIPGRDVAEKLLDIYFEHCDFFSPILSSRENFLEMIEPLYSNPTPDQPLANVHFRALIVFATSILLLNRVDSTVPSSKSETFFNAAIRVFSQYPEMICTGDQNQLENLLFIIQYCCFSANITAVWHFLGLATRLAVELNLHKESPSQTSLSQSQLNERRWLFWTMYTFERNLCVIVGRPFSIPDGAIETPLPVLDFEDPQRALAIHLIKYRLLESEIYSTLNEKKYPGAIFHKGMWRETVHRNLQEWHSSIPLIQKSTHLAPSEIFNGSLFNALVLLYYPSPHFPSPSAEDISILARSATDAIDCYKQCFRSGELRFFWRTVHNVFRSGVAIVYCVQRDRMNQNAILNLEDARASVNSCTSLLWGMVERYPPGRAYRDIFDKLANTVLSQRENLGHGDGISISTDPAETGSVFHDLSLGYDTGLLSSSAFDTLIWGFTDQL</sequence>
<dbReference type="Gene3D" id="4.10.240.10">
    <property type="entry name" value="Zn(2)-C6 fungal-type DNA-binding domain"/>
    <property type="match status" value="1"/>
</dbReference>
<dbReference type="SMART" id="SM00066">
    <property type="entry name" value="GAL4"/>
    <property type="match status" value="1"/>
</dbReference>
<evidence type="ECO:0000313" key="9">
    <source>
        <dbReference type="EMBL" id="KAJ5093563.1"/>
    </source>
</evidence>
<dbReference type="InterPro" id="IPR001138">
    <property type="entry name" value="Zn2Cys6_DnaBD"/>
</dbReference>
<reference evidence="9" key="1">
    <citation type="submission" date="2022-11" db="EMBL/GenBank/DDBJ databases">
        <authorList>
            <person name="Petersen C."/>
        </authorList>
    </citation>
    <scope>NUCLEOTIDE SEQUENCE</scope>
    <source>
        <strain evidence="9">IBT 30069</strain>
    </source>
</reference>
<dbReference type="CDD" id="cd00067">
    <property type="entry name" value="GAL4"/>
    <property type="match status" value="1"/>
</dbReference>
<evidence type="ECO:0000256" key="5">
    <source>
        <dbReference type="ARBA" id="ARBA00023125"/>
    </source>
</evidence>
<dbReference type="AlphaFoldDB" id="A0A9W9F4L5"/>
<dbReference type="InterPro" id="IPR036864">
    <property type="entry name" value="Zn2-C6_fun-type_DNA-bd_sf"/>
</dbReference>
<proteinExistence type="predicted"/>
<dbReference type="PROSITE" id="PS00463">
    <property type="entry name" value="ZN2_CY6_FUNGAL_1"/>
    <property type="match status" value="1"/>
</dbReference>
<evidence type="ECO:0000256" key="4">
    <source>
        <dbReference type="ARBA" id="ARBA00023015"/>
    </source>
</evidence>
<dbReference type="PANTHER" id="PTHR47782">
    <property type="entry name" value="ZN(II)2CYS6 TRANSCRIPTION FACTOR (EUROFUNG)-RELATED"/>
    <property type="match status" value="1"/>
</dbReference>
<dbReference type="CDD" id="cd14723">
    <property type="entry name" value="ZIP_Ppr1"/>
    <property type="match status" value="1"/>
</dbReference>
<keyword evidence="10" id="KW-1185">Reference proteome</keyword>
<keyword evidence="5" id="KW-0238">DNA-binding</keyword>
<name>A0A9W9F4L5_9EURO</name>
<dbReference type="Pfam" id="PF04082">
    <property type="entry name" value="Fungal_trans"/>
    <property type="match status" value="1"/>
</dbReference>
<evidence type="ECO:0000256" key="2">
    <source>
        <dbReference type="ARBA" id="ARBA00022723"/>
    </source>
</evidence>
<comment type="subcellular location">
    <subcellularLocation>
        <location evidence="1">Nucleus</location>
    </subcellularLocation>
</comment>
<accession>A0A9W9F4L5</accession>
<dbReference type="PANTHER" id="PTHR47782:SF12">
    <property type="entry name" value="ZN(II)2CYS6 TRANSCRIPTION FACTOR (EUROFUNG)"/>
    <property type="match status" value="1"/>
</dbReference>
<dbReference type="OrthoDB" id="189997at2759"/>
<feature type="domain" description="Zn(2)-C6 fungal-type" evidence="8">
    <location>
        <begin position="17"/>
        <end position="45"/>
    </location>
</feature>
<keyword evidence="6" id="KW-0804">Transcription</keyword>
<keyword evidence="7" id="KW-0539">Nucleus</keyword>
<dbReference type="GO" id="GO:0043565">
    <property type="term" value="F:sequence-specific DNA binding"/>
    <property type="evidence" value="ECO:0007669"/>
    <property type="project" value="TreeGrafter"/>
</dbReference>
<comment type="caution">
    <text evidence="9">The sequence shown here is derived from an EMBL/GenBank/DDBJ whole genome shotgun (WGS) entry which is preliminary data.</text>
</comment>
<evidence type="ECO:0000256" key="6">
    <source>
        <dbReference type="ARBA" id="ARBA00023163"/>
    </source>
</evidence>
<dbReference type="GO" id="GO:0000981">
    <property type="term" value="F:DNA-binding transcription factor activity, RNA polymerase II-specific"/>
    <property type="evidence" value="ECO:0007669"/>
    <property type="project" value="InterPro"/>
</dbReference>
<evidence type="ECO:0000256" key="1">
    <source>
        <dbReference type="ARBA" id="ARBA00004123"/>
    </source>
</evidence>
<dbReference type="Pfam" id="PF00172">
    <property type="entry name" value="Zn_clus"/>
    <property type="match status" value="1"/>
</dbReference>
<protein>
    <submittedName>
        <fullName evidence="9">Fungal-specific transcription factor domain-containing protein</fullName>
    </submittedName>
</protein>
<dbReference type="GO" id="GO:0005634">
    <property type="term" value="C:nucleus"/>
    <property type="evidence" value="ECO:0007669"/>
    <property type="project" value="UniProtKB-SubCell"/>
</dbReference>
<keyword evidence="2" id="KW-0479">Metal-binding</keyword>
<evidence type="ECO:0000256" key="7">
    <source>
        <dbReference type="ARBA" id="ARBA00023242"/>
    </source>
</evidence>
<evidence type="ECO:0000256" key="3">
    <source>
        <dbReference type="ARBA" id="ARBA00022833"/>
    </source>
</evidence>
<keyword evidence="4" id="KW-0805">Transcription regulation</keyword>
<dbReference type="GO" id="GO:0045944">
    <property type="term" value="P:positive regulation of transcription by RNA polymerase II"/>
    <property type="evidence" value="ECO:0007669"/>
    <property type="project" value="TreeGrafter"/>
</dbReference>
<reference evidence="9" key="2">
    <citation type="journal article" date="2023" name="IMA Fungus">
        <title>Comparative genomic study of the Penicillium genus elucidates a diverse pangenome and 15 lateral gene transfer events.</title>
        <authorList>
            <person name="Petersen C."/>
            <person name="Sorensen T."/>
            <person name="Nielsen M.R."/>
            <person name="Sondergaard T.E."/>
            <person name="Sorensen J.L."/>
            <person name="Fitzpatrick D.A."/>
            <person name="Frisvad J.C."/>
            <person name="Nielsen K.L."/>
        </authorList>
    </citation>
    <scope>NUCLEOTIDE SEQUENCE</scope>
    <source>
        <strain evidence="9">IBT 30069</strain>
    </source>
</reference>
<evidence type="ECO:0000259" key="8">
    <source>
        <dbReference type="PROSITE" id="PS50048"/>
    </source>
</evidence>
<dbReference type="CDD" id="cd12148">
    <property type="entry name" value="fungal_TF_MHR"/>
    <property type="match status" value="1"/>
</dbReference>
<dbReference type="GO" id="GO:0008270">
    <property type="term" value="F:zinc ion binding"/>
    <property type="evidence" value="ECO:0007669"/>
    <property type="project" value="InterPro"/>
</dbReference>
<dbReference type="SUPFAM" id="SSF57701">
    <property type="entry name" value="Zn2/Cys6 DNA-binding domain"/>
    <property type="match status" value="1"/>
</dbReference>
<dbReference type="Proteomes" id="UP001149165">
    <property type="component" value="Unassembled WGS sequence"/>
</dbReference>
<keyword evidence="3" id="KW-0862">Zinc</keyword>
<dbReference type="EMBL" id="JAPQKH010000006">
    <property type="protein sequence ID" value="KAJ5093563.1"/>
    <property type="molecule type" value="Genomic_DNA"/>
</dbReference>
<evidence type="ECO:0000313" key="10">
    <source>
        <dbReference type="Proteomes" id="UP001149165"/>
    </source>
</evidence>
<dbReference type="InterPro" id="IPR007219">
    <property type="entry name" value="XnlR_reg_dom"/>
</dbReference>
<organism evidence="9 10">
    <name type="scientific">Penicillium angulare</name>
    <dbReference type="NCBI Taxonomy" id="116970"/>
    <lineage>
        <taxon>Eukaryota</taxon>
        <taxon>Fungi</taxon>
        <taxon>Dikarya</taxon>
        <taxon>Ascomycota</taxon>
        <taxon>Pezizomycotina</taxon>
        <taxon>Eurotiomycetes</taxon>
        <taxon>Eurotiomycetidae</taxon>
        <taxon>Eurotiales</taxon>
        <taxon>Aspergillaceae</taxon>
        <taxon>Penicillium</taxon>
    </lineage>
</organism>
<dbReference type="PROSITE" id="PS50048">
    <property type="entry name" value="ZN2_CY6_FUNGAL_2"/>
    <property type="match status" value="1"/>
</dbReference>
<dbReference type="GO" id="GO:0006351">
    <property type="term" value="P:DNA-templated transcription"/>
    <property type="evidence" value="ECO:0007669"/>
    <property type="project" value="InterPro"/>
</dbReference>
<dbReference type="SMART" id="SM00906">
    <property type="entry name" value="Fungal_trans"/>
    <property type="match status" value="1"/>
</dbReference>
<gene>
    <name evidence="9" type="ORF">N7456_009424</name>
</gene>